<evidence type="ECO:0000313" key="2">
    <source>
        <dbReference type="Proteomes" id="UP000600449"/>
    </source>
</evidence>
<accession>A0A917QKB6</accession>
<evidence type="ECO:0000313" key="1">
    <source>
        <dbReference type="EMBL" id="GGK54679.1"/>
    </source>
</evidence>
<organism evidence="1 2">
    <name type="scientific">Salinarimonas ramus</name>
    <dbReference type="NCBI Taxonomy" id="690164"/>
    <lineage>
        <taxon>Bacteria</taxon>
        <taxon>Pseudomonadati</taxon>
        <taxon>Pseudomonadota</taxon>
        <taxon>Alphaproteobacteria</taxon>
        <taxon>Hyphomicrobiales</taxon>
        <taxon>Salinarimonadaceae</taxon>
        <taxon>Salinarimonas</taxon>
    </lineage>
</organism>
<name>A0A917QKB6_9HYPH</name>
<dbReference type="EMBL" id="BMMF01000020">
    <property type="protein sequence ID" value="GGK54679.1"/>
    <property type="molecule type" value="Genomic_DNA"/>
</dbReference>
<sequence length="64" mass="6543">MSGMRGFERARRAGAALVLIGPLLVGCAERDEPAEGADGVEVEDTPAAIEAPALAPNEIVEGEP</sequence>
<reference evidence="1 2" key="1">
    <citation type="journal article" date="2014" name="Int. J. Syst. Evol. Microbiol.">
        <title>Complete genome sequence of Corynebacterium casei LMG S-19264T (=DSM 44701T), isolated from a smear-ripened cheese.</title>
        <authorList>
            <consortium name="US DOE Joint Genome Institute (JGI-PGF)"/>
            <person name="Walter F."/>
            <person name="Albersmeier A."/>
            <person name="Kalinowski J."/>
            <person name="Ruckert C."/>
        </authorList>
    </citation>
    <scope>NUCLEOTIDE SEQUENCE [LARGE SCALE GENOMIC DNA]</scope>
    <source>
        <strain evidence="1 2">CGMCC 1.9161</strain>
    </source>
</reference>
<keyword evidence="2" id="KW-1185">Reference proteome</keyword>
<protein>
    <submittedName>
        <fullName evidence="1">Uncharacterized protein</fullName>
    </submittedName>
</protein>
<dbReference type="AlphaFoldDB" id="A0A917QKB6"/>
<comment type="caution">
    <text evidence="1">The sequence shown here is derived from an EMBL/GenBank/DDBJ whole genome shotgun (WGS) entry which is preliminary data.</text>
</comment>
<dbReference type="Proteomes" id="UP000600449">
    <property type="component" value="Unassembled WGS sequence"/>
</dbReference>
<proteinExistence type="predicted"/>
<dbReference type="PROSITE" id="PS51257">
    <property type="entry name" value="PROKAR_LIPOPROTEIN"/>
    <property type="match status" value="1"/>
</dbReference>
<dbReference type="RefSeq" id="WP_188915712.1">
    <property type="nucleotide sequence ID" value="NZ_BMMF01000020.1"/>
</dbReference>
<gene>
    <name evidence="1" type="ORF">GCM10011322_46830</name>
</gene>